<dbReference type="InParanoid" id="A0A2K2AVS0"/>
<dbReference type="Pfam" id="PF02519">
    <property type="entry name" value="Auxin_inducible"/>
    <property type="match status" value="1"/>
</dbReference>
<dbReference type="STRING" id="3694.A0A2K2AVS0"/>
<dbReference type="GO" id="GO:0009733">
    <property type="term" value="P:response to auxin"/>
    <property type="evidence" value="ECO:0007669"/>
    <property type="project" value="InterPro"/>
</dbReference>
<keyword evidence="3" id="KW-1185">Reference proteome</keyword>
<comment type="similarity">
    <text evidence="1">Belongs to the ARG7 family.</text>
</comment>
<evidence type="ECO:0000256" key="1">
    <source>
        <dbReference type="ARBA" id="ARBA00006974"/>
    </source>
</evidence>
<protein>
    <recommendedName>
        <fullName evidence="4">Auxin-responsive family protein</fullName>
    </recommendedName>
</protein>
<sequence length="112" mass="13033">MAVRLKEMFLHVKDTIRRSSTSDHHQHTKSTRLDVPKGHFAIYVGEEEKKRKRFVIPISYLKHPSFVSKLVNQAEEEFGFDNQMGSLTIPCAEDDEFIVLNYFSLNICLIFS</sequence>
<evidence type="ECO:0000313" key="3">
    <source>
        <dbReference type="Proteomes" id="UP000006729"/>
    </source>
</evidence>
<evidence type="ECO:0008006" key="4">
    <source>
        <dbReference type="Google" id="ProtNLM"/>
    </source>
</evidence>
<reference evidence="2 3" key="1">
    <citation type="journal article" date="2006" name="Science">
        <title>The genome of black cottonwood, Populus trichocarpa (Torr. &amp; Gray).</title>
        <authorList>
            <person name="Tuskan G.A."/>
            <person name="Difazio S."/>
            <person name="Jansson S."/>
            <person name="Bohlmann J."/>
            <person name="Grigoriev I."/>
            <person name="Hellsten U."/>
            <person name="Putnam N."/>
            <person name="Ralph S."/>
            <person name="Rombauts S."/>
            <person name="Salamov A."/>
            <person name="Schein J."/>
            <person name="Sterck L."/>
            <person name="Aerts A."/>
            <person name="Bhalerao R.R."/>
            <person name="Bhalerao R.P."/>
            <person name="Blaudez D."/>
            <person name="Boerjan W."/>
            <person name="Brun A."/>
            <person name="Brunner A."/>
            <person name="Busov V."/>
            <person name="Campbell M."/>
            <person name="Carlson J."/>
            <person name="Chalot M."/>
            <person name="Chapman J."/>
            <person name="Chen G.L."/>
            <person name="Cooper D."/>
            <person name="Coutinho P.M."/>
            <person name="Couturier J."/>
            <person name="Covert S."/>
            <person name="Cronk Q."/>
            <person name="Cunningham R."/>
            <person name="Davis J."/>
            <person name="Degroeve S."/>
            <person name="Dejardin A."/>
            <person name="Depamphilis C."/>
            <person name="Detter J."/>
            <person name="Dirks B."/>
            <person name="Dubchak I."/>
            <person name="Duplessis S."/>
            <person name="Ehlting J."/>
            <person name="Ellis B."/>
            <person name="Gendler K."/>
            <person name="Goodstein D."/>
            <person name="Gribskov M."/>
            <person name="Grimwood J."/>
            <person name="Groover A."/>
            <person name="Gunter L."/>
            <person name="Hamberger B."/>
            <person name="Heinze B."/>
            <person name="Helariutta Y."/>
            <person name="Henrissat B."/>
            <person name="Holligan D."/>
            <person name="Holt R."/>
            <person name="Huang W."/>
            <person name="Islam-Faridi N."/>
            <person name="Jones S."/>
            <person name="Jones-Rhoades M."/>
            <person name="Jorgensen R."/>
            <person name="Joshi C."/>
            <person name="Kangasjarvi J."/>
            <person name="Karlsson J."/>
            <person name="Kelleher C."/>
            <person name="Kirkpatrick R."/>
            <person name="Kirst M."/>
            <person name="Kohler A."/>
            <person name="Kalluri U."/>
            <person name="Larimer F."/>
            <person name="Leebens-Mack J."/>
            <person name="Leple J.C."/>
            <person name="Locascio P."/>
            <person name="Lou Y."/>
            <person name="Lucas S."/>
            <person name="Martin F."/>
            <person name="Montanini B."/>
            <person name="Napoli C."/>
            <person name="Nelson D.R."/>
            <person name="Nelson C."/>
            <person name="Nieminen K."/>
            <person name="Nilsson O."/>
            <person name="Pereda V."/>
            <person name="Peter G."/>
            <person name="Philippe R."/>
            <person name="Pilate G."/>
            <person name="Poliakov A."/>
            <person name="Razumovskaya J."/>
            <person name="Richardson P."/>
            <person name="Rinaldi C."/>
            <person name="Ritland K."/>
            <person name="Rouze P."/>
            <person name="Ryaboy D."/>
            <person name="Schmutz J."/>
            <person name="Schrader J."/>
            <person name="Segerman B."/>
            <person name="Shin H."/>
            <person name="Siddiqui A."/>
            <person name="Sterky F."/>
            <person name="Terry A."/>
            <person name="Tsai C.J."/>
            <person name="Uberbacher E."/>
            <person name="Unneberg P."/>
            <person name="Vahala J."/>
            <person name="Wall K."/>
            <person name="Wessler S."/>
            <person name="Yang G."/>
            <person name="Yin T."/>
            <person name="Douglas C."/>
            <person name="Marra M."/>
            <person name="Sandberg G."/>
            <person name="Van de Peer Y."/>
            <person name="Rokhsar D."/>
        </authorList>
    </citation>
    <scope>NUCLEOTIDE SEQUENCE [LARGE SCALE GENOMIC DNA]</scope>
    <source>
        <strain evidence="3">cv. Nisqually</strain>
    </source>
</reference>
<proteinExistence type="inferred from homology"/>
<dbReference type="AlphaFoldDB" id="A0A2K2AVS0"/>
<name>A0A2K2AVS0_POPTR</name>
<dbReference type="PANTHER" id="PTHR31929">
    <property type="entry name" value="SAUR-LIKE AUXIN-RESPONSIVE PROTEIN FAMILY-RELATED"/>
    <property type="match status" value="1"/>
</dbReference>
<dbReference type="Proteomes" id="UP000006729">
    <property type="component" value="Chromosome 4"/>
</dbReference>
<dbReference type="EMBL" id="CM009293">
    <property type="protein sequence ID" value="PNT41619.1"/>
    <property type="molecule type" value="Genomic_DNA"/>
</dbReference>
<gene>
    <name evidence="2" type="ORF">POPTR_004G166000</name>
</gene>
<dbReference type="InterPro" id="IPR003676">
    <property type="entry name" value="SAUR_fam"/>
</dbReference>
<organism evidence="2 3">
    <name type="scientific">Populus trichocarpa</name>
    <name type="common">Western balsam poplar</name>
    <name type="synonym">Populus balsamifera subsp. trichocarpa</name>
    <dbReference type="NCBI Taxonomy" id="3694"/>
    <lineage>
        <taxon>Eukaryota</taxon>
        <taxon>Viridiplantae</taxon>
        <taxon>Streptophyta</taxon>
        <taxon>Embryophyta</taxon>
        <taxon>Tracheophyta</taxon>
        <taxon>Spermatophyta</taxon>
        <taxon>Magnoliopsida</taxon>
        <taxon>eudicotyledons</taxon>
        <taxon>Gunneridae</taxon>
        <taxon>Pentapetalae</taxon>
        <taxon>rosids</taxon>
        <taxon>fabids</taxon>
        <taxon>Malpighiales</taxon>
        <taxon>Salicaceae</taxon>
        <taxon>Saliceae</taxon>
        <taxon>Populus</taxon>
    </lineage>
</organism>
<evidence type="ECO:0000313" key="2">
    <source>
        <dbReference type="EMBL" id="PNT41619.1"/>
    </source>
</evidence>
<accession>A0A2K2AVS0</accession>